<proteinExistence type="predicted"/>
<dbReference type="AlphaFoldDB" id="A0AAP0FMI8"/>
<keyword evidence="1" id="KW-0175">Coiled coil</keyword>
<name>A0AAP0FMI8_9MAGN</name>
<protein>
    <submittedName>
        <fullName evidence="2">Uncharacterized protein</fullName>
    </submittedName>
</protein>
<dbReference type="PANTHER" id="PTHR45287:SF4">
    <property type="entry name" value="OS03G0691500 PROTEIN"/>
    <property type="match status" value="1"/>
</dbReference>
<gene>
    <name evidence="2" type="ORF">Syun_023015</name>
</gene>
<sequence>MNVPADDGGLLKPDVVEGTDDEVPYFFFLQFSDRRVLVFPIVLEGLGGRLGGYSGGSELGGGYGGFGGSGLGAYRGESSLGYSILATESLPFNNTVDDLREKMADIDNHVGEETGPKEDVEEIYLPEEISTHSDAMSAFQPLQKPDALCGRDRSAQFAFSQSIHPSGAAVFTGLYLSVKRHFKETKFRRRHLEQENQDLLKSLKEFLESQIQEFLYASSLKKLPNKLRSLEQIHKECSANLRAREVEWDLQMEGLLHIVEEKDKIADDLKQQIVVLDEELMRTETEVFELGRSWKVNLRKKRRTCRKRWKGKGRG</sequence>
<organism evidence="2 3">
    <name type="scientific">Stephania yunnanensis</name>
    <dbReference type="NCBI Taxonomy" id="152371"/>
    <lineage>
        <taxon>Eukaryota</taxon>
        <taxon>Viridiplantae</taxon>
        <taxon>Streptophyta</taxon>
        <taxon>Embryophyta</taxon>
        <taxon>Tracheophyta</taxon>
        <taxon>Spermatophyta</taxon>
        <taxon>Magnoliopsida</taxon>
        <taxon>Ranunculales</taxon>
        <taxon>Menispermaceae</taxon>
        <taxon>Menispermoideae</taxon>
        <taxon>Cissampelideae</taxon>
        <taxon>Stephania</taxon>
    </lineage>
</organism>
<dbReference type="Proteomes" id="UP001420932">
    <property type="component" value="Unassembled WGS sequence"/>
</dbReference>
<dbReference type="EMBL" id="JBBNAF010000010">
    <property type="protein sequence ID" value="KAK9107004.1"/>
    <property type="molecule type" value="Genomic_DNA"/>
</dbReference>
<feature type="coiled-coil region" evidence="1">
    <location>
        <begin position="259"/>
        <end position="286"/>
    </location>
</feature>
<comment type="caution">
    <text evidence="2">The sequence shown here is derived from an EMBL/GenBank/DDBJ whole genome shotgun (WGS) entry which is preliminary data.</text>
</comment>
<dbReference type="InterPro" id="IPR040262">
    <property type="entry name" value="At4g38062-like"/>
</dbReference>
<evidence type="ECO:0000313" key="3">
    <source>
        <dbReference type="Proteomes" id="UP001420932"/>
    </source>
</evidence>
<reference evidence="2 3" key="1">
    <citation type="submission" date="2024-01" db="EMBL/GenBank/DDBJ databases">
        <title>Genome assemblies of Stephania.</title>
        <authorList>
            <person name="Yang L."/>
        </authorList>
    </citation>
    <scope>NUCLEOTIDE SEQUENCE [LARGE SCALE GENOMIC DNA]</scope>
    <source>
        <strain evidence="2">YNDBR</strain>
        <tissue evidence="2">Leaf</tissue>
    </source>
</reference>
<evidence type="ECO:0000256" key="1">
    <source>
        <dbReference type="SAM" id="Coils"/>
    </source>
</evidence>
<evidence type="ECO:0000313" key="2">
    <source>
        <dbReference type="EMBL" id="KAK9107004.1"/>
    </source>
</evidence>
<dbReference type="PANTHER" id="PTHR45287">
    <property type="entry name" value="OS03G0691500 PROTEIN"/>
    <property type="match status" value="1"/>
</dbReference>
<accession>A0AAP0FMI8</accession>
<keyword evidence="3" id="KW-1185">Reference proteome</keyword>